<reference evidence="2 3" key="1">
    <citation type="submission" date="2023-06" db="EMBL/GenBank/DDBJ databases">
        <title>Sporosarcina sp. nov., isolated from Korean tranditional fermented seafood 'Jeotgal'.</title>
        <authorList>
            <person name="Yang A.I."/>
            <person name="Shin N.-R."/>
        </authorList>
    </citation>
    <scope>NUCLEOTIDE SEQUENCE [LARGE SCALE GENOMIC DNA]</scope>
    <source>
        <strain evidence="2 3">T2O-4</strain>
    </source>
</reference>
<dbReference type="EMBL" id="CP129118">
    <property type="protein sequence ID" value="WOV88377.1"/>
    <property type="molecule type" value="Genomic_DNA"/>
</dbReference>
<accession>A0ABZ0L9P1</accession>
<dbReference type="Proteomes" id="UP001303902">
    <property type="component" value="Chromosome"/>
</dbReference>
<organism evidence="2 3">
    <name type="scientific">Sporosarcina oncorhynchi</name>
    <dbReference type="NCBI Taxonomy" id="3056444"/>
    <lineage>
        <taxon>Bacteria</taxon>
        <taxon>Bacillati</taxon>
        <taxon>Bacillota</taxon>
        <taxon>Bacilli</taxon>
        <taxon>Bacillales</taxon>
        <taxon>Caryophanaceae</taxon>
        <taxon>Sporosarcina</taxon>
    </lineage>
</organism>
<evidence type="ECO:0000313" key="2">
    <source>
        <dbReference type="EMBL" id="WOV88377.1"/>
    </source>
</evidence>
<evidence type="ECO:0000313" key="3">
    <source>
        <dbReference type="Proteomes" id="UP001303902"/>
    </source>
</evidence>
<evidence type="ECO:0000256" key="1">
    <source>
        <dbReference type="SAM" id="Phobius"/>
    </source>
</evidence>
<gene>
    <name evidence="2" type="ORF">QWT69_04430</name>
</gene>
<feature type="transmembrane region" description="Helical" evidence="1">
    <location>
        <begin position="48"/>
        <end position="69"/>
    </location>
</feature>
<protein>
    <submittedName>
        <fullName evidence="2">Uncharacterized protein</fullName>
    </submittedName>
</protein>
<dbReference type="RefSeq" id="WP_317969371.1">
    <property type="nucleotide sequence ID" value="NZ_CP129118.1"/>
</dbReference>
<keyword evidence="3" id="KW-1185">Reference proteome</keyword>
<proteinExistence type="predicted"/>
<keyword evidence="1" id="KW-0812">Transmembrane</keyword>
<sequence length="77" mass="8771">MQKKVLYVVNALVLFGVWVFASVFLSTGDEWWSMYTFNMKEMSPFNVELSWVKIVVTAFLSMLVAIALVKVTSTKKA</sequence>
<name>A0ABZ0L9P1_9BACL</name>
<feature type="transmembrane region" description="Helical" evidence="1">
    <location>
        <begin position="7"/>
        <end position="28"/>
    </location>
</feature>
<keyword evidence="1" id="KW-0472">Membrane</keyword>
<keyword evidence="1" id="KW-1133">Transmembrane helix</keyword>